<feature type="domain" description="Integrase catalytic" evidence="2">
    <location>
        <begin position="215"/>
        <end position="385"/>
    </location>
</feature>
<evidence type="ECO:0000259" key="2">
    <source>
        <dbReference type="PROSITE" id="PS50994"/>
    </source>
</evidence>
<protein>
    <recommendedName>
        <fullName evidence="2">Integrase catalytic domain-containing protein</fullName>
    </recommendedName>
</protein>
<dbReference type="InterPro" id="IPR036397">
    <property type="entry name" value="RNaseH_sf"/>
</dbReference>
<dbReference type="Pfam" id="PF17921">
    <property type="entry name" value="Integrase_H2C2"/>
    <property type="match status" value="1"/>
</dbReference>
<dbReference type="AlphaFoldDB" id="A0A9Q3JCS8"/>
<evidence type="ECO:0000313" key="3">
    <source>
        <dbReference type="EMBL" id="MBW0559706.1"/>
    </source>
</evidence>
<dbReference type="Proteomes" id="UP000765509">
    <property type="component" value="Unassembled WGS sequence"/>
</dbReference>
<dbReference type="GO" id="GO:0003723">
    <property type="term" value="F:RNA binding"/>
    <property type="evidence" value="ECO:0007669"/>
    <property type="project" value="UniProtKB-KW"/>
</dbReference>
<dbReference type="InterPro" id="IPR050951">
    <property type="entry name" value="Retrovirus_Pol_polyprotein"/>
</dbReference>
<keyword evidence="1" id="KW-0694">RNA-binding</keyword>
<dbReference type="InterPro" id="IPR041588">
    <property type="entry name" value="Integrase_H2C2"/>
</dbReference>
<keyword evidence="4" id="KW-1185">Reference proteome</keyword>
<sequence length="432" mass="50855">MLRWQIAIQEYRGNMNIIYKEGKRHTNAKGLTRWPPDNLKRNPAYDLEVAAKIPIHLMEIDRRKKIRFSEWETESGTSKMMKTYSKPKQCGILFQLLQQKYRIPELESQLEEPWLRDNKHKKFFLIDGLLYHIEMHTSALTLVDRHHISLILQECHDCPYMGHISEDRPKERVTSTAWWPKWEQEFSEYISTCESCQKENRNNGKKYGLLHHIEEPKHPLDTINMDWVTGILKGGKENLNACFIIVHRFCKSVRCLPCQKEDTAMDTALLFWNNIIYNCRVPKIIISDRNPKFTSEFWTNLYDMLCTKISFSTACHPQTDGSAERMIQTMEDILRIFCAYGMKYKDHEGYTHDWVTLLPEVQLAYNTSQHSTTGNTPSLIEKGWNPLLPVDHLKKDLLTIHPTAKDFHDMWKKACDTDAKCIAEAKEYNKKR</sequence>
<dbReference type="PANTHER" id="PTHR37984">
    <property type="entry name" value="PROTEIN CBG26694"/>
    <property type="match status" value="1"/>
</dbReference>
<dbReference type="GO" id="GO:0005634">
    <property type="term" value="C:nucleus"/>
    <property type="evidence" value="ECO:0007669"/>
    <property type="project" value="UniProtKB-ARBA"/>
</dbReference>
<dbReference type="EMBL" id="AVOT02068484">
    <property type="protein sequence ID" value="MBW0559706.1"/>
    <property type="molecule type" value="Genomic_DNA"/>
</dbReference>
<name>A0A9Q3JCS8_9BASI</name>
<dbReference type="PANTHER" id="PTHR37984:SF5">
    <property type="entry name" value="PROTEIN NYNRIN-LIKE"/>
    <property type="match status" value="1"/>
</dbReference>
<evidence type="ECO:0000313" key="4">
    <source>
        <dbReference type="Proteomes" id="UP000765509"/>
    </source>
</evidence>
<proteinExistence type="predicted"/>
<dbReference type="Gene3D" id="3.30.420.10">
    <property type="entry name" value="Ribonuclease H-like superfamily/Ribonuclease H"/>
    <property type="match status" value="1"/>
</dbReference>
<dbReference type="SUPFAM" id="SSF53098">
    <property type="entry name" value="Ribonuclease H-like"/>
    <property type="match status" value="1"/>
</dbReference>
<organism evidence="3 4">
    <name type="scientific">Austropuccinia psidii MF-1</name>
    <dbReference type="NCBI Taxonomy" id="1389203"/>
    <lineage>
        <taxon>Eukaryota</taxon>
        <taxon>Fungi</taxon>
        <taxon>Dikarya</taxon>
        <taxon>Basidiomycota</taxon>
        <taxon>Pucciniomycotina</taxon>
        <taxon>Pucciniomycetes</taxon>
        <taxon>Pucciniales</taxon>
        <taxon>Sphaerophragmiaceae</taxon>
        <taxon>Austropuccinia</taxon>
    </lineage>
</organism>
<dbReference type="InterPro" id="IPR001584">
    <property type="entry name" value="Integrase_cat-core"/>
</dbReference>
<gene>
    <name evidence="3" type="ORF">O181_099421</name>
</gene>
<evidence type="ECO:0000256" key="1">
    <source>
        <dbReference type="ARBA" id="ARBA00022884"/>
    </source>
</evidence>
<dbReference type="OrthoDB" id="2595244at2759"/>
<reference evidence="3" key="1">
    <citation type="submission" date="2021-03" db="EMBL/GenBank/DDBJ databases">
        <title>Draft genome sequence of rust myrtle Austropuccinia psidii MF-1, a brazilian biotype.</title>
        <authorList>
            <person name="Quecine M.C."/>
            <person name="Pachon D.M.R."/>
            <person name="Bonatelli M.L."/>
            <person name="Correr F.H."/>
            <person name="Franceschini L.M."/>
            <person name="Leite T.F."/>
            <person name="Margarido G.R.A."/>
            <person name="Almeida C.A."/>
            <person name="Ferrarezi J.A."/>
            <person name="Labate C.A."/>
        </authorList>
    </citation>
    <scope>NUCLEOTIDE SEQUENCE</scope>
    <source>
        <strain evidence="3">MF-1</strain>
    </source>
</reference>
<dbReference type="GO" id="GO:0015074">
    <property type="term" value="P:DNA integration"/>
    <property type="evidence" value="ECO:0007669"/>
    <property type="project" value="InterPro"/>
</dbReference>
<dbReference type="PROSITE" id="PS50994">
    <property type="entry name" value="INTEGRASE"/>
    <property type="match status" value="1"/>
</dbReference>
<dbReference type="InterPro" id="IPR012337">
    <property type="entry name" value="RNaseH-like_sf"/>
</dbReference>
<comment type="caution">
    <text evidence="3">The sequence shown here is derived from an EMBL/GenBank/DDBJ whole genome shotgun (WGS) entry which is preliminary data.</text>
</comment>
<dbReference type="Gene3D" id="1.10.340.70">
    <property type="match status" value="1"/>
</dbReference>
<accession>A0A9Q3JCS8</accession>